<accession>T1KMZ1</accession>
<feature type="domain" description="EB" evidence="3">
    <location>
        <begin position="18"/>
        <end position="77"/>
    </location>
</feature>
<name>T1KMZ1_TETUR</name>
<dbReference type="InterPro" id="IPR006149">
    <property type="entry name" value="EB_dom"/>
</dbReference>
<dbReference type="PROSITE" id="PS50068">
    <property type="entry name" value="LDLRA_2"/>
    <property type="match status" value="4"/>
</dbReference>
<evidence type="ECO:0000256" key="1">
    <source>
        <dbReference type="ARBA" id="ARBA00023157"/>
    </source>
</evidence>
<dbReference type="AlphaFoldDB" id="T1KMZ1"/>
<feature type="disulfide bond" evidence="2">
    <location>
        <begin position="210"/>
        <end position="225"/>
    </location>
</feature>
<keyword evidence="5" id="KW-1185">Reference proteome</keyword>
<dbReference type="InterPro" id="IPR002172">
    <property type="entry name" value="LDrepeatLR_classA_rpt"/>
</dbReference>
<dbReference type="InterPro" id="IPR023415">
    <property type="entry name" value="LDLR_class-A_CS"/>
</dbReference>
<feature type="disulfide bond" evidence="2">
    <location>
        <begin position="230"/>
        <end position="242"/>
    </location>
</feature>
<feature type="disulfide bond" evidence="2">
    <location>
        <begin position="191"/>
        <end position="203"/>
    </location>
</feature>
<reference evidence="5" key="1">
    <citation type="submission" date="2011-08" db="EMBL/GenBank/DDBJ databases">
        <authorList>
            <person name="Rombauts S."/>
        </authorList>
    </citation>
    <scope>NUCLEOTIDE SEQUENCE</scope>
    <source>
        <strain evidence="5">London</strain>
    </source>
</reference>
<feature type="disulfide bond" evidence="2">
    <location>
        <begin position="270"/>
        <end position="282"/>
    </location>
</feature>
<dbReference type="PROSITE" id="PS01209">
    <property type="entry name" value="LDLRA_1"/>
    <property type="match status" value="3"/>
</dbReference>
<dbReference type="CDD" id="cd00112">
    <property type="entry name" value="LDLa"/>
    <property type="match status" value="4"/>
</dbReference>
<reference evidence="4" key="2">
    <citation type="submission" date="2015-06" db="UniProtKB">
        <authorList>
            <consortium name="EnsemblMetazoa"/>
        </authorList>
    </citation>
    <scope>IDENTIFICATION</scope>
</reference>
<evidence type="ECO:0000259" key="3">
    <source>
        <dbReference type="Pfam" id="PF01683"/>
    </source>
</evidence>
<dbReference type="Proteomes" id="UP000015104">
    <property type="component" value="Unassembled WGS sequence"/>
</dbReference>
<dbReference type="STRING" id="32264.T1KMZ1"/>
<dbReference type="SMART" id="SM00192">
    <property type="entry name" value="LDLa"/>
    <property type="match status" value="4"/>
</dbReference>
<organism evidence="4 5">
    <name type="scientific">Tetranychus urticae</name>
    <name type="common">Two-spotted spider mite</name>
    <dbReference type="NCBI Taxonomy" id="32264"/>
    <lineage>
        <taxon>Eukaryota</taxon>
        <taxon>Metazoa</taxon>
        <taxon>Ecdysozoa</taxon>
        <taxon>Arthropoda</taxon>
        <taxon>Chelicerata</taxon>
        <taxon>Arachnida</taxon>
        <taxon>Acari</taxon>
        <taxon>Acariformes</taxon>
        <taxon>Trombidiformes</taxon>
        <taxon>Prostigmata</taxon>
        <taxon>Eleutherengona</taxon>
        <taxon>Raphignathae</taxon>
        <taxon>Tetranychoidea</taxon>
        <taxon>Tetranychidae</taxon>
        <taxon>Tetranychus</taxon>
    </lineage>
</organism>
<feature type="disulfide bond" evidence="2">
    <location>
        <begin position="331"/>
        <end position="346"/>
    </location>
</feature>
<proteinExistence type="predicted"/>
<feature type="disulfide bond" evidence="2">
    <location>
        <begin position="319"/>
        <end position="337"/>
    </location>
</feature>
<feature type="disulfide bond" evidence="2">
    <location>
        <begin position="237"/>
        <end position="255"/>
    </location>
</feature>
<dbReference type="EnsemblMetazoa" id="tetur15g03390.1">
    <property type="protein sequence ID" value="tetur15g03390.1"/>
    <property type="gene ID" value="tetur15g03390"/>
</dbReference>
<feature type="disulfide bond" evidence="2">
    <location>
        <begin position="277"/>
        <end position="295"/>
    </location>
</feature>
<sequence>MKVPNSMCINGSCQCKSNFVQIRRDKCLAPAKMDDYCLKDEQCTLGGKYTRCKFIIPRVYGKCRCPLGYVVTDDKQCLPSIGSKCELNSECSKITPNSICSKTTGQCECDVDYKASDDRSKCELIFKPSETPNDIIEEDSSSALDLGPVSLGKRCRSSIECQIRDPYSACINGICECLSRTSKCNSFNPGCHNDTFQCRSGQCISWYFVCDKTKNCEDGSDEDECEPFKCPREAFQCDDGSCLSRSAVCNGRWECPDGSDEARCYKGIPCDKKSFRCKSGQCLPQYTFCNAVTDCLDGSDEIQSVCEYSTKCPKGMFQCENKKCRSTAILCSGVDGCGDNSDEERCEVCYCEKPPNY</sequence>
<dbReference type="PRINTS" id="PR00261">
    <property type="entry name" value="LDLRECEPTOR"/>
</dbReference>
<dbReference type="HOGENOM" id="CLU_776905_0_0_1"/>
<feature type="disulfide bond" evidence="2">
    <location>
        <begin position="249"/>
        <end position="264"/>
    </location>
</feature>
<evidence type="ECO:0000313" key="4">
    <source>
        <dbReference type="EnsemblMetazoa" id="tetur15g03390.1"/>
    </source>
</evidence>
<dbReference type="InterPro" id="IPR036055">
    <property type="entry name" value="LDL_receptor-like_sf"/>
</dbReference>
<comment type="caution">
    <text evidence="2">Lacks conserved residue(s) required for the propagation of feature annotation.</text>
</comment>
<feature type="disulfide bond" evidence="2">
    <location>
        <begin position="312"/>
        <end position="324"/>
    </location>
</feature>
<dbReference type="eggNOG" id="KOG1215">
    <property type="taxonomic scope" value="Eukaryota"/>
</dbReference>
<evidence type="ECO:0000313" key="5">
    <source>
        <dbReference type="Proteomes" id="UP000015104"/>
    </source>
</evidence>
<evidence type="ECO:0000256" key="2">
    <source>
        <dbReference type="PROSITE-ProRule" id="PRU00124"/>
    </source>
</evidence>
<feature type="disulfide bond" evidence="2">
    <location>
        <begin position="198"/>
        <end position="216"/>
    </location>
</feature>
<dbReference type="Gene3D" id="4.10.400.10">
    <property type="entry name" value="Low-density Lipoprotein Receptor"/>
    <property type="match status" value="4"/>
</dbReference>
<dbReference type="PANTHER" id="PTHR39069">
    <property type="entry name" value="ECDYSONE-INDUCIBLE GENE E1, ISOFORM A"/>
    <property type="match status" value="1"/>
</dbReference>
<dbReference type="PANTHER" id="PTHR39069:SF1">
    <property type="entry name" value="ECDYSONE-INDUCIBLE GENE E1, ISOFORM A"/>
    <property type="match status" value="1"/>
</dbReference>
<dbReference type="Pfam" id="PF01683">
    <property type="entry name" value="EB"/>
    <property type="match status" value="1"/>
</dbReference>
<dbReference type="Pfam" id="PF00057">
    <property type="entry name" value="Ldl_recept_a"/>
    <property type="match status" value="4"/>
</dbReference>
<dbReference type="SUPFAM" id="SSF57424">
    <property type="entry name" value="LDL receptor-like module"/>
    <property type="match status" value="4"/>
</dbReference>
<dbReference type="EMBL" id="CAEY01000249">
    <property type="status" value="NOT_ANNOTATED_CDS"/>
    <property type="molecule type" value="Genomic_DNA"/>
</dbReference>
<keyword evidence="1 2" id="KW-1015">Disulfide bond</keyword>
<protein>
    <recommendedName>
        <fullName evidence="3">EB domain-containing protein</fullName>
    </recommendedName>
</protein>